<feature type="domain" description="DUF6818" evidence="2">
    <location>
        <begin position="30"/>
        <end position="62"/>
    </location>
</feature>
<feature type="region of interest" description="Disordered" evidence="1">
    <location>
        <begin position="359"/>
        <end position="385"/>
    </location>
</feature>
<dbReference type="STRING" id="4795.A0A225VNX9"/>
<name>A0A225VNX9_9STRA</name>
<organism evidence="3 4">
    <name type="scientific">Phytophthora megakarya</name>
    <dbReference type="NCBI Taxonomy" id="4795"/>
    <lineage>
        <taxon>Eukaryota</taxon>
        <taxon>Sar</taxon>
        <taxon>Stramenopiles</taxon>
        <taxon>Oomycota</taxon>
        <taxon>Peronosporomycetes</taxon>
        <taxon>Peronosporales</taxon>
        <taxon>Peronosporaceae</taxon>
        <taxon>Phytophthora</taxon>
    </lineage>
</organism>
<feature type="region of interest" description="Disordered" evidence="1">
    <location>
        <begin position="276"/>
        <end position="320"/>
    </location>
</feature>
<evidence type="ECO:0000313" key="4">
    <source>
        <dbReference type="Proteomes" id="UP000198211"/>
    </source>
</evidence>
<dbReference type="AlphaFoldDB" id="A0A225VNX9"/>
<dbReference type="OrthoDB" id="99432at2759"/>
<dbReference type="PANTHER" id="PTHR34409:SF1">
    <property type="entry name" value="MYB-LIKE DOMAIN-CONTAINING PROTEIN"/>
    <property type="match status" value="1"/>
</dbReference>
<feature type="region of interest" description="Disordered" evidence="1">
    <location>
        <begin position="129"/>
        <end position="174"/>
    </location>
</feature>
<accession>A0A225VNX9</accession>
<dbReference type="InterPro" id="IPR049203">
    <property type="entry name" value="DUF6818"/>
</dbReference>
<evidence type="ECO:0000313" key="3">
    <source>
        <dbReference type="EMBL" id="OWZ07133.1"/>
    </source>
</evidence>
<evidence type="ECO:0000259" key="2">
    <source>
        <dbReference type="Pfam" id="PF20681"/>
    </source>
</evidence>
<feature type="compositionally biased region" description="Polar residues" evidence="1">
    <location>
        <begin position="276"/>
        <end position="291"/>
    </location>
</feature>
<dbReference type="Proteomes" id="UP000198211">
    <property type="component" value="Unassembled WGS sequence"/>
</dbReference>
<protein>
    <recommendedName>
        <fullName evidence="2">DUF6818 domain-containing protein</fullName>
    </recommendedName>
</protein>
<reference evidence="4" key="1">
    <citation type="submission" date="2017-03" db="EMBL/GenBank/DDBJ databases">
        <title>Phytopthora megakarya and P. palmivora, two closely related causual agents of cacao black pod achieved similar genome size and gene model numbers by different mechanisms.</title>
        <authorList>
            <person name="Ali S."/>
            <person name="Shao J."/>
            <person name="Larry D.J."/>
            <person name="Kronmiller B."/>
            <person name="Shen D."/>
            <person name="Strem M.D."/>
            <person name="Melnick R.L."/>
            <person name="Guiltinan M.J."/>
            <person name="Tyler B.M."/>
            <person name="Meinhardt L.W."/>
            <person name="Bailey B.A."/>
        </authorList>
    </citation>
    <scope>NUCLEOTIDE SEQUENCE [LARGE SCALE GENOMIC DNA]</scope>
    <source>
        <strain evidence="4">zdho120</strain>
    </source>
</reference>
<feature type="compositionally biased region" description="Basic and acidic residues" evidence="1">
    <location>
        <begin position="142"/>
        <end position="174"/>
    </location>
</feature>
<keyword evidence="4" id="KW-1185">Reference proteome</keyword>
<sequence>MVGRGRRVGYINYSAEEQMLLCGVVEKIKPLGKDMWDDVATSYNTSRNKLWVERDSESLRRKPALWAKEIQFSIESSGGAHTAHDGLDDGDDDGELDEAVSTATATNPTQTSPVSKENPTLALLTASGKEVTQAPPPTSHNEVGEVDHDRKSEEGPERGEGRQEHSVEKDVNGHVVEDQAVIEDTYASGRYGLEQFADMNANEPVPIGTIITSSGCIDAQFAADYGLDQETMENPDHERGNDTTLASEKIPGEVQPAFDSMHGELVQVTRRIPLTTEDQLTVEPTTPSASTRRVGRPRNSAQEPIPTMATPEGPVMNPDPARAVADAREMAQNPNLSASSDRLGGRDLRVLRDNFQSLVQSSSSEGKKRSGSEVPGEELTYGKAKRVRAKTRVDEMQRGIENIQHMQSAGVSVVPKLMKFVAETNERGEKPMTDENVKTERDGVVRSWQQLKKYGWKILRRRGRTVKSVNERELKADAVMKSDFSLSGKNPVRAMKR</sequence>
<evidence type="ECO:0000256" key="1">
    <source>
        <dbReference type="SAM" id="MobiDB-lite"/>
    </source>
</evidence>
<proteinExistence type="predicted"/>
<comment type="caution">
    <text evidence="3">The sequence shown here is derived from an EMBL/GenBank/DDBJ whole genome shotgun (WGS) entry which is preliminary data.</text>
</comment>
<dbReference type="EMBL" id="NBNE01003662">
    <property type="protein sequence ID" value="OWZ07133.1"/>
    <property type="molecule type" value="Genomic_DNA"/>
</dbReference>
<dbReference type="Pfam" id="PF20681">
    <property type="entry name" value="DUF6818"/>
    <property type="match status" value="1"/>
</dbReference>
<dbReference type="PANTHER" id="PTHR34409">
    <property type="entry name" value="SET DOMAIN-CONTAINING PROTEIN"/>
    <property type="match status" value="1"/>
</dbReference>
<feature type="region of interest" description="Disordered" evidence="1">
    <location>
        <begin position="77"/>
        <end position="96"/>
    </location>
</feature>
<gene>
    <name evidence="3" type="ORF">PHMEG_00020515</name>
</gene>